<evidence type="ECO:0000259" key="13">
    <source>
        <dbReference type="Pfam" id="PF01435"/>
    </source>
</evidence>
<reference evidence="14" key="1">
    <citation type="submission" date="2020-04" db="EMBL/GenBank/DDBJ databases">
        <authorList>
            <person name="Zhang T."/>
        </authorList>
    </citation>
    <scope>NUCLEOTIDE SEQUENCE</scope>
    <source>
        <strain evidence="14">HKST-UBA79</strain>
    </source>
</reference>
<feature type="transmembrane region" description="Helical" evidence="12">
    <location>
        <begin position="141"/>
        <end position="158"/>
    </location>
</feature>
<comment type="cofactor">
    <cofactor evidence="12">
        <name>Zn(2+)</name>
        <dbReference type="ChEBI" id="CHEBI:29105"/>
    </cofactor>
    <text evidence="12">Binds 1 zinc ion per subunit.</text>
</comment>
<dbReference type="Gene3D" id="3.30.2010.10">
    <property type="entry name" value="Metalloproteases ('zincins'), catalytic domain"/>
    <property type="match status" value="1"/>
</dbReference>
<feature type="domain" description="Peptidase M48" evidence="13">
    <location>
        <begin position="66"/>
        <end position="268"/>
    </location>
</feature>
<name>A0A955J206_UNCKA</name>
<proteinExistence type="inferred from homology"/>
<dbReference type="PANTHER" id="PTHR43221">
    <property type="entry name" value="PROTEASE HTPX"/>
    <property type="match status" value="1"/>
</dbReference>
<dbReference type="InterPro" id="IPR050083">
    <property type="entry name" value="HtpX_protease"/>
</dbReference>
<comment type="similarity">
    <text evidence="2 12">Belongs to the peptidase M48B family.</text>
</comment>
<dbReference type="Proteomes" id="UP000740557">
    <property type="component" value="Unassembled WGS sequence"/>
</dbReference>
<keyword evidence="9 12" id="KW-1133">Transmembrane helix</keyword>
<dbReference type="Pfam" id="PF01435">
    <property type="entry name" value="Peptidase_M48"/>
    <property type="match status" value="1"/>
</dbReference>
<evidence type="ECO:0000256" key="10">
    <source>
        <dbReference type="ARBA" id="ARBA00023049"/>
    </source>
</evidence>
<dbReference type="GO" id="GO:0004222">
    <property type="term" value="F:metalloendopeptidase activity"/>
    <property type="evidence" value="ECO:0007669"/>
    <property type="project" value="UniProtKB-UniRule"/>
</dbReference>
<evidence type="ECO:0000256" key="11">
    <source>
        <dbReference type="ARBA" id="ARBA00023136"/>
    </source>
</evidence>
<protein>
    <recommendedName>
        <fullName evidence="12">Protease HtpX homolog</fullName>
        <ecNumber evidence="12">3.4.24.-</ecNumber>
    </recommendedName>
</protein>
<organism evidence="14 15">
    <name type="scientific">candidate division WWE3 bacterium</name>
    <dbReference type="NCBI Taxonomy" id="2053526"/>
    <lineage>
        <taxon>Bacteria</taxon>
        <taxon>Katanobacteria</taxon>
    </lineage>
</organism>
<comment type="caution">
    <text evidence="14">The sequence shown here is derived from an EMBL/GenBank/DDBJ whole genome shotgun (WGS) entry which is preliminary data.</text>
</comment>
<dbReference type="EMBL" id="JAGQNX010000118">
    <property type="protein sequence ID" value="MCA9308599.1"/>
    <property type="molecule type" value="Genomic_DNA"/>
</dbReference>
<keyword evidence="8 12" id="KW-0862">Zinc</keyword>
<keyword evidence="4 12" id="KW-0645">Protease</keyword>
<evidence type="ECO:0000313" key="15">
    <source>
        <dbReference type="Proteomes" id="UP000740557"/>
    </source>
</evidence>
<evidence type="ECO:0000256" key="8">
    <source>
        <dbReference type="ARBA" id="ARBA00022833"/>
    </source>
</evidence>
<feature type="transmembrane region" description="Helical" evidence="12">
    <location>
        <begin position="31"/>
        <end position="48"/>
    </location>
</feature>
<feature type="active site" evidence="12">
    <location>
        <position position="132"/>
    </location>
</feature>
<dbReference type="GO" id="GO:0006508">
    <property type="term" value="P:proteolysis"/>
    <property type="evidence" value="ECO:0007669"/>
    <property type="project" value="UniProtKB-KW"/>
</dbReference>
<gene>
    <name evidence="12" type="primary">htpX</name>
    <name evidence="14" type="ORF">KC980_03735</name>
</gene>
<dbReference type="PANTHER" id="PTHR43221:SF1">
    <property type="entry name" value="PROTEASE HTPX"/>
    <property type="match status" value="1"/>
</dbReference>
<keyword evidence="6 12" id="KW-0479">Metal-binding</keyword>
<evidence type="ECO:0000256" key="4">
    <source>
        <dbReference type="ARBA" id="ARBA00022670"/>
    </source>
</evidence>
<keyword evidence="11 12" id="KW-0472">Membrane</keyword>
<dbReference type="GO" id="GO:0005886">
    <property type="term" value="C:plasma membrane"/>
    <property type="evidence" value="ECO:0007669"/>
    <property type="project" value="UniProtKB-SubCell"/>
</dbReference>
<evidence type="ECO:0000256" key="6">
    <source>
        <dbReference type="ARBA" id="ARBA00022723"/>
    </source>
</evidence>
<accession>A0A955J206</accession>
<evidence type="ECO:0000256" key="12">
    <source>
        <dbReference type="HAMAP-Rule" id="MF_00188"/>
    </source>
</evidence>
<evidence type="ECO:0000313" key="14">
    <source>
        <dbReference type="EMBL" id="MCA9308599.1"/>
    </source>
</evidence>
<evidence type="ECO:0000256" key="5">
    <source>
        <dbReference type="ARBA" id="ARBA00022692"/>
    </source>
</evidence>
<feature type="binding site" evidence="12">
    <location>
        <position position="195"/>
    </location>
    <ligand>
        <name>Zn(2+)</name>
        <dbReference type="ChEBI" id="CHEBI:29105"/>
        <note>catalytic</note>
    </ligand>
</feature>
<dbReference type="InterPro" id="IPR001915">
    <property type="entry name" value="Peptidase_M48"/>
</dbReference>
<dbReference type="GO" id="GO:0008270">
    <property type="term" value="F:zinc ion binding"/>
    <property type="evidence" value="ECO:0007669"/>
    <property type="project" value="UniProtKB-UniRule"/>
</dbReference>
<dbReference type="HAMAP" id="MF_00188">
    <property type="entry name" value="Pept_M48_protease_HtpX"/>
    <property type="match status" value="1"/>
</dbReference>
<dbReference type="InterPro" id="IPR022919">
    <property type="entry name" value="Pept_M48_protease_HtpX"/>
</dbReference>
<evidence type="ECO:0000256" key="3">
    <source>
        <dbReference type="ARBA" id="ARBA00022475"/>
    </source>
</evidence>
<sequence>MNDYIKTTLFLGLLSIFIVLLGGTLGGQDGTYLAFMFAIVMNVGGYFFSDKIALAISGAKELTQEENPKIHRIVEELALTMGLPKPRVYIIDSMQANAFATGRNPRHAAIAVTRGITSVLNEEELKAVLAHELGHIKNRDILISTIAAVLASTLTVMARTQGRTDKDLGILGVVLALFAPIGALIVQMAISRDREFEADETAAETLNTGRTLSTALIKIHESAHNEPLNVNPAFSNLYIANPFGVFSGMSKLFATHPPVEERIKRLTKYN</sequence>
<feature type="transmembrane region" description="Helical" evidence="12">
    <location>
        <begin position="7"/>
        <end position="25"/>
    </location>
</feature>
<feature type="binding site" evidence="12">
    <location>
        <position position="131"/>
    </location>
    <ligand>
        <name>Zn(2+)</name>
        <dbReference type="ChEBI" id="CHEBI:29105"/>
        <note>catalytic</note>
    </ligand>
</feature>
<evidence type="ECO:0000256" key="1">
    <source>
        <dbReference type="ARBA" id="ARBA00004651"/>
    </source>
</evidence>
<keyword evidence="7 12" id="KW-0378">Hydrolase</keyword>
<comment type="subcellular location">
    <subcellularLocation>
        <location evidence="1 12">Cell membrane</location>
        <topology evidence="1 12">Multi-pass membrane protein</topology>
    </subcellularLocation>
</comment>
<dbReference type="EC" id="3.4.24.-" evidence="12"/>
<evidence type="ECO:0000256" key="7">
    <source>
        <dbReference type="ARBA" id="ARBA00022801"/>
    </source>
</evidence>
<feature type="binding site" evidence="12">
    <location>
        <position position="135"/>
    </location>
    <ligand>
        <name>Zn(2+)</name>
        <dbReference type="ChEBI" id="CHEBI:29105"/>
        <note>catalytic</note>
    </ligand>
</feature>
<keyword evidence="10 12" id="KW-0482">Metalloprotease</keyword>
<reference evidence="14" key="2">
    <citation type="journal article" date="2021" name="Microbiome">
        <title>Successional dynamics and alternative stable states in a saline activated sludge microbial community over 9 years.</title>
        <authorList>
            <person name="Wang Y."/>
            <person name="Ye J."/>
            <person name="Ju F."/>
            <person name="Liu L."/>
            <person name="Boyd J.A."/>
            <person name="Deng Y."/>
            <person name="Parks D.H."/>
            <person name="Jiang X."/>
            <person name="Yin X."/>
            <person name="Woodcroft B.J."/>
            <person name="Tyson G.W."/>
            <person name="Hugenholtz P."/>
            <person name="Polz M.F."/>
            <person name="Zhang T."/>
        </authorList>
    </citation>
    <scope>NUCLEOTIDE SEQUENCE</scope>
    <source>
        <strain evidence="14">HKST-UBA79</strain>
    </source>
</reference>
<keyword evidence="5 12" id="KW-0812">Transmembrane</keyword>
<dbReference type="AlphaFoldDB" id="A0A955J206"/>
<keyword evidence="3 12" id="KW-1003">Cell membrane</keyword>
<feature type="transmembrane region" description="Helical" evidence="12">
    <location>
        <begin position="170"/>
        <end position="190"/>
    </location>
</feature>
<evidence type="ECO:0000256" key="9">
    <source>
        <dbReference type="ARBA" id="ARBA00022989"/>
    </source>
</evidence>
<evidence type="ECO:0000256" key="2">
    <source>
        <dbReference type="ARBA" id="ARBA00009779"/>
    </source>
</evidence>